<evidence type="ECO:0000313" key="3">
    <source>
        <dbReference type="EMBL" id="KAF4428923.1"/>
    </source>
</evidence>
<sequence>MSDLETSPFITGLSDLIAVPEKGFEVWRVIQKADDFGDDFAHWMCKLEMEFFRFQTWWTALEHLAITQKSSKSLLNMPLQTSPLQAMLDKQFGKPIIYAATNVLKLFEKIEEVLQRNGMLVVMQAQPVDPKLSVDLGEEATKARQRLKRFATELFRHTSWTTPIKHSTSPWKEDSDETTMNDSLESIIYWNDTLYSLLPQTIKDGILELGIASYALDSDSSKDIANLSNDRTLSQSAKSSSTSLSFKRWS</sequence>
<evidence type="ECO:0000256" key="1">
    <source>
        <dbReference type="SAM" id="MobiDB-lite"/>
    </source>
</evidence>
<reference evidence="3" key="1">
    <citation type="submission" date="2020-01" db="EMBL/GenBank/DDBJ databases">
        <title>Identification and distribution of gene clusters putatively required for synthesis of sphingolipid metabolism inhibitors in phylogenetically diverse species of the filamentous fungus Fusarium.</title>
        <authorList>
            <person name="Kim H.-S."/>
            <person name="Busman M."/>
            <person name="Brown D.W."/>
            <person name="Divon H."/>
            <person name="Uhlig S."/>
            <person name="Proctor R.H."/>
        </authorList>
    </citation>
    <scope>NUCLEOTIDE SEQUENCE</scope>
    <source>
        <strain evidence="3">NRRL 53441</strain>
    </source>
</reference>
<feature type="domain" description="Prion-inhibition and propagation HeLo" evidence="2">
    <location>
        <begin position="24"/>
        <end position="203"/>
    </location>
</feature>
<dbReference type="EMBL" id="JAADJG010001018">
    <property type="protein sequence ID" value="KAF4428923.1"/>
    <property type="molecule type" value="Genomic_DNA"/>
</dbReference>
<evidence type="ECO:0000259" key="2">
    <source>
        <dbReference type="Pfam" id="PF14479"/>
    </source>
</evidence>
<feature type="compositionally biased region" description="Low complexity" evidence="1">
    <location>
        <begin position="231"/>
        <end position="250"/>
    </location>
</feature>
<protein>
    <recommendedName>
        <fullName evidence="2">Prion-inhibition and propagation HeLo domain-containing protein</fullName>
    </recommendedName>
</protein>
<dbReference type="Pfam" id="PF14479">
    <property type="entry name" value="HeLo"/>
    <property type="match status" value="1"/>
</dbReference>
<accession>A0A8H4JKV5</accession>
<dbReference type="Gene3D" id="1.20.120.1020">
    <property type="entry name" value="Prion-inhibition and propagation, HeLo domain"/>
    <property type="match status" value="1"/>
</dbReference>
<evidence type="ECO:0000313" key="4">
    <source>
        <dbReference type="Proteomes" id="UP000605986"/>
    </source>
</evidence>
<feature type="region of interest" description="Disordered" evidence="1">
    <location>
        <begin position="229"/>
        <end position="250"/>
    </location>
</feature>
<dbReference type="OrthoDB" id="1911848at2759"/>
<organism evidence="3 4">
    <name type="scientific">Fusarium austroafricanum</name>
    <dbReference type="NCBI Taxonomy" id="2364996"/>
    <lineage>
        <taxon>Eukaryota</taxon>
        <taxon>Fungi</taxon>
        <taxon>Dikarya</taxon>
        <taxon>Ascomycota</taxon>
        <taxon>Pezizomycotina</taxon>
        <taxon>Sordariomycetes</taxon>
        <taxon>Hypocreomycetidae</taxon>
        <taxon>Hypocreales</taxon>
        <taxon>Nectriaceae</taxon>
        <taxon>Fusarium</taxon>
        <taxon>Fusarium concolor species complex</taxon>
    </lineage>
</organism>
<dbReference type="InterPro" id="IPR038305">
    <property type="entry name" value="HeLo_sf"/>
</dbReference>
<dbReference type="InterPro" id="IPR029498">
    <property type="entry name" value="HeLo_dom"/>
</dbReference>
<dbReference type="AlphaFoldDB" id="A0A8H4JKV5"/>
<proteinExistence type="predicted"/>
<keyword evidence="4" id="KW-1185">Reference proteome</keyword>
<comment type="caution">
    <text evidence="3">The sequence shown here is derived from an EMBL/GenBank/DDBJ whole genome shotgun (WGS) entry which is preliminary data.</text>
</comment>
<dbReference type="Proteomes" id="UP000605986">
    <property type="component" value="Unassembled WGS sequence"/>
</dbReference>
<gene>
    <name evidence="3" type="ORF">F53441_14036</name>
</gene>
<name>A0A8H4JKV5_9HYPO</name>